<dbReference type="Proteomes" id="UP000184488">
    <property type="component" value="Unassembled WGS sequence"/>
</dbReference>
<dbReference type="STRING" id="415425.SAMN05444363_0255"/>
<dbReference type="InterPro" id="IPR021215">
    <property type="entry name" value="DUF2752"/>
</dbReference>
<accession>A0A1M6AK57</accession>
<evidence type="ECO:0000256" key="1">
    <source>
        <dbReference type="SAM" id="Phobius"/>
    </source>
</evidence>
<keyword evidence="1" id="KW-1133">Transmembrane helix</keyword>
<sequence>MKKNKLYNLVLTACFLGYSWLFFFKFFANSSSNIDLTACLFKRITTIPCPSCGTTRAVQEIVQGNILSSLVINPFGIIVALIMLCCPLWIIYDYFTKKQTFYNFYLTTESIIRTKIVAISLIFLVLLNWIWNIYKQL</sequence>
<keyword evidence="1" id="KW-0812">Transmembrane</keyword>
<protein>
    <recommendedName>
        <fullName evidence="4">DUF2752 domain-containing protein</fullName>
    </recommendedName>
</protein>
<name>A0A1M6AK57_9FLAO</name>
<dbReference type="RefSeq" id="WP_073307819.1">
    <property type="nucleotide sequence ID" value="NZ_FQZI01000001.1"/>
</dbReference>
<keyword evidence="1" id="KW-0472">Membrane</keyword>
<gene>
    <name evidence="2" type="ORF">SAMN05444363_0255</name>
</gene>
<dbReference type="OrthoDB" id="9815897at2"/>
<feature type="transmembrane region" description="Helical" evidence="1">
    <location>
        <begin position="7"/>
        <end position="28"/>
    </location>
</feature>
<keyword evidence="3" id="KW-1185">Reference proteome</keyword>
<dbReference type="AlphaFoldDB" id="A0A1M6AK57"/>
<proteinExistence type="predicted"/>
<dbReference type="EMBL" id="FQZI01000001">
    <property type="protein sequence ID" value="SHI36811.1"/>
    <property type="molecule type" value="Genomic_DNA"/>
</dbReference>
<feature type="transmembrane region" description="Helical" evidence="1">
    <location>
        <begin position="75"/>
        <end position="95"/>
    </location>
</feature>
<evidence type="ECO:0008006" key="4">
    <source>
        <dbReference type="Google" id="ProtNLM"/>
    </source>
</evidence>
<reference evidence="3" key="1">
    <citation type="submission" date="2016-11" db="EMBL/GenBank/DDBJ databases">
        <authorList>
            <person name="Varghese N."/>
            <person name="Submissions S."/>
        </authorList>
    </citation>
    <scope>NUCLEOTIDE SEQUENCE [LARGE SCALE GENOMIC DNA]</scope>
    <source>
        <strain evidence="3">DSM 18829</strain>
    </source>
</reference>
<evidence type="ECO:0000313" key="3">
    <source>
        <dbReference type="Proteomes" id="UP000184488"/>
    </source>
</evidence>
<organism evidence="2 3">
    <name type="scientific">Flavobacterium terrae</name>
    <dbReference type="NCBI Taxonomy" id="415425"/>
    <lineage>
        <taxon>Bacteria</taxon>
        <taxon>Pseudomonadati</taxon>
        <taxon>Bacteroidota</taxon>
        <taxon>Flavobacteriia</taxon>
        <taxon>Flavobacteriales</taxon>
        <taxon>Flavobacteriaceae</taxon>
        <taxon>Flavobacterium</taxon>
    </lineage>
</organism>
<evidence type="ECO:0000313" key="2">
    <source>
        <dbReference type="EMBL" id="SHI36811.1"/>
    </source>
</evidence>
<feature type="transmembrane region" description="Helical" evidence="1">
    <location>
        <begin position="116"/>
        <end position="134"/>
    </location>
</feature>
<dbReference type="Pfam" id="PF10825">
    <property type="entry name" value="DUF2752"/>
    <property type="match status" value="1"/>
</dbReference>